<name>A0A645FS13_9ZZZZ</name>
<comment type="caution">
    <text evidence="2">The sequence shown here is derived from an EMBL/GenBank/DDBJ whole genome shotgun (WGS) entry which is preliminary data.</text>
</comment>
<dbReference type="EMBL" id="VSSQ01063362">
    <property type="protein sequence ID" value="MPN16412.1"/>
    <property type="molecule type" value="Genomic_DNA"/>
</dbReference>
<evidence type="ECO:0000313" key="2">
    <source>
        <dbReference type="EMBL" id="MPN16412.1"/>
    </source>
</evidence>
<dbReference type="AlphaFoldDB" id="A0A645FS13"/>
<proteinExistence type="predicted"/>
<feature type="compositionally biased region" description="Basic and acidic residues" evidence="1">
    <location>
        <begin position="60"/>
        <end position="94"/>
    </location>
</feature>
<feature type="region of interest" description="Disordered" evidence="1">
    <location>
        <begin position="16"/>
        <end position="106"/>
    </location>
</feature>
<accession>A0A645FS13</accession>
<organism evidence="2">
    <name type="scientific">bioreactor metagenome</name>
    <dbReference type="NCBI Taxonomy" id="1076179"/>
    <lineage>
        <taxon>unclassified sequences</taxon>
        <taxon>metagenomes</taxon>
        <taxon>ecological metagenomes</taxon>
    </lineage>
</organism>
<protein>
    <submittedName>
        <fullName evidence="2">Uncharacterized protein</fullName>
    </submittedName>
</protein>
<evidence type="ECO:0000256" key="1">
    <source>
        <dbReference type="SAM" id="MobiDB-lite"/>
    </source>
</evidence>
<gene>
    <name evidence="2" type="ORF">SDC9_163752</name>
</gene>
<reference evidence="2" key="1">
    <citation type="submission" date="2019-08" db="EMBL/GenBank/DDBJ databases">
        <authorList>
            <person name="Kucharzyk K."/>
            <person name="Murdoch R.W."/>
            <person name="Higgins S."/>
            <person name="Loffler F."/>
        </authorList>
    </citation>
    <scope>NUCLEOTIDE SEQUENCE</scope>
</reference>
<sequence length="126" mass="13993">MVCGWQGAYSRPADLSRAGGVCDLHDPPGGRKSHHRHGDPKLWPLSCGGDGHGASGLRVPRQERRRAEGISEIRRGSNCKRQADHRAEDARLDGRLSAGRGRRHRRGRERLRCDYARGAEQVLAQI</sequence>